<dbReference type="EMBL" id="AOTZ01000002">
    <property type="protein sequence ID" value="EZP78728.1"/>
    <property type="molecule type" value="Genomic_DNA"/>
</dbReference>
<sequence>MDITFIFHYFLHFSTYVRILEEKSALPFHFLHNQCKKKALLSQHILFSIQRKKKGIPRAICIAEYL</sequence>
<reference evidence="1 2" key="1">
    <citation type="journal article" date="2014" name="Appl. Microbiol. Biotechnol.">
        <title>Transformable facultative thermophile Geobacillus stearothermophilus NUB3621 as a host strain for metabolic engineering.</title>
        <authorList>
            <person name="Blanchard K."/>
            <person name="Robic S."/>
            <person name="Matsumura I."/>
        </authorList>
    </citation>
    <scope>NUCLEOTIDE SEQUENCE [LARGE SCALE GENOMIC DNA]</scope>
    <source>
        <strain evidence="1 2">NUB3621</strain>
    </source>
</reference>
<evidence type="ECO:0000313" key="2">
    <source>
        <dbReference type="Proteomes" id="UP000023566"/>
    </source>
</evidence>
<evidence type="ECO:0000313" key="1">
    <source>
        <dbReference type="EMBL" id="EZP78728.1"/>
    </source>
</evidence>
<organism evidence="1 2">
    <name type="scientific">Parageobacillus genomosp. 1</name>
    <dbReference type="NCBI Taxonomy" id="1295642"/>
    <lineage>
        <taxon>Bacteria</taxon>
        <taxon>Bacillati</taxon>
        <taxon>Bacillota</taxon>
        <taxon>Bacilli</taxon>
        <taxon>Bacillales</taxon>
        <taxon>Anoxybacillaceae</taxon>
        <taxon>Parageobacillus</taxon>
    </lineage>
</organism>
<dbReference type="Proteomes" id="UP000023566">
    <property type="component" value="Chromosome"/>
</dbReference>
<comment type="caution">
    <text evidence="1">The sequence shown here is derived from an EMBL/GenBank/DDBJ whole genome shotgun (WGS) entry which is preliminary data.</text>
</comment>
<keyword evidence="2" id="KW-1185">Reference proteome</keyword>
<dbReference type="AlphaFoldDB" id="A0ABC9VIY5"/>
<gene>
    <name evidence="1" type="ORF">H839_02631</name>
</gene>
<accession>A0ABC9VIY5</accession>
<protein>
    <submittedName>
        <fullName evidence="1">Uncharacterized protein</fullName>
    </submittedName>
</protein>
<proteinExistence type="predicted"/>
<name>A0ABC9VIY5_9BACL</name>